<dbReference type="EC" id="2.8.2.-" evidence="3"/>
<dbReference type="InterPro" id="IPR027417">
    <property type="entry name" value="P-loop_NTPase"/>
</dbReference>
<organism evidence="5 6">
    <name type="scientific">Gossypium mustelinum</name>
    <name type="common">Cotton</name>
    <name type="synonym">Gossypium caicoense</name>
    <dbReference type="NCBI Taxonomy" id="34275"/>
    <lineage>
        <taxon>Eukaryota</taxon>
        <taxon>Viridiplantae</taxon>
        <taxon>Streptophyta</taxon>
        <taxon>Embryophyta</taxon>
        <taxon>Tracheophyta</taxon>
        <taxon>Spermatophyta</taxon>
        <taxon>Magnoliopsida</taxon>
        <taxon>eudicotyledons</taxon>
        <taxon>Gunneridae</taxon>
        <taxon>Pentapetalae</taxon>
        <taxon>rosids</taxon>
        <taxon>malvids</taxon>
        <taxon>Malvales</taxon>
        <taxon>Malvaceae</taxon>
        <taxon>Malvoideae</taxon>
        <taxon>Gossypium</taxon>
    </lineage>
</organism>
<evidence type="ECO:0000256" key="2">
    <source>
        <dbReference type="ARBA" id="ARBA00022679"/>
    </source>
</evidence>
<keyword evidence="6" id="KW-1185">Reference proteome</keyword>
<sequence length="118" mass="13051">MNGEPNNALFLKYEEMKGNPVGQIKKMEEFMGCPFSEEEEKAGAIDEIAEFCSLSNLKNLEVNKSGSLKSMKRQTNSFFRKGEAGDYVNILSPSAVERYSTIVDGKLSGSGLTFKMCC</sequence>
<proteinExistence type="inferred from homology"/>
<accession>A0A5D2TBB0</accession>
<evidence type="ECO:0000313" key="6">
    <source>
        <dbReference type="Proteomes" id="UP000323597"/>
    </source>
</evidence>
<reference evidence="5 6" key="1">
    <citation type="submission" date="2019-07" db="EMBL/GenBank/DDBJ databases">
        <title>WGS assembly of Gossypium mustelinum.</title>
        <authorList>
            <person name="Chen Z.J."/>
            <person name="Sreedasyam A."/>
            <person name="Ando A."/>
            <person name="Song Q."/>
            <person name="De L."/>
            <person name="Hulse-Kemp A."/>
            <person name="Ding M."/>
            <person name="Ye W."/>
            <person name="Kirkbride R."/>
            <person name="Jenkins J."/>
            <person name="Plott C."/>
            <person name="Lovell J."/>
            <person name="Lin Y.-M."/>
            <person name="Vaughn R."/>
            <person name="Liu B."/>
            <person name="Li W."/>
            <person name="Simpson S."/>
            <person name="Scheffler B."/>
            <person name="Saski C."/>
            <person name="Grover C."/>
            <person name="Hu G."/>
            <person name="Conover J."/>
            <person name="Carlson J."/>
            <person name="Shu S."/>
            <person name="Boston L."/>
            <person name="Williams M."/>
            <person name="Peterson D."/>
            <person name="Mcgee K."/>
            <person name="Jones D."/>
            <person name="Wendel J."/>
            <person name="Stelly D."/>
            <person name="Grimwood J."/>
            <person name="Schmutz J."/>
        </authorList>
    </citation>
    <scope>NUCLEOTIDE SEQUENCE [LARGE SCALE GENOMIC DNA]</scope>
    <source>
        <strain evidence="5">1408120.09</strain>
    </source>
</reference>
<evidence type="ECO:0000256" key="1">
    <source>
        <dbReference type="ARBA" id="ARBA00005771"/>
    </source>
</evidence>
<keyword evidence="2 3" id="KW-0808">Transferase</keyword>
<evidence type="ECO:0000313" key="5">
    <source>
        <dbReference type="EMBL" id="TYI62152.1"/>
    </source>
</evidence>
<evidence type="ECO:0000256" key="3">
    <source>
        <dbReference type="RuleBase" id="RU361155"/>
    </source>
</evidence>
<feature type="domain" description="Sulfotransferase" evidence="4">
    <location>
        <begin position="4"/>
        <end position="111"/>
    </location>
</feature>
<comment type="similarity">
    <text evidence="1 3">Belongs to the sulfotransferase 1 family.</text>
</comment>
<dbReference type="SUPFAM" id="SSF52540">
    <property type="entry name" value="P-loop containing nucleoside triphosphate hydrolases"/>
    <property type="match status" value="1"/>
</dbReference>
<dbReference type="GO" id="GO:0008146">
    <property type="term" value="F:sulfotransferase activity"/>
    <property type="evidence" value="ECO:0007669"/>
    <property type="project" value="InterPro"/>
</dbReference>
<dbReference type="EMBL" id="CM017658">
    <property type="protein sequence ID" value="TYI62152.1"/>
    <property type="molecule type" value="Genomic_DNA"/>
</dbReference>
<protein>
    <recommendedName>
        <fullName evidence="3">Sulfotransferase</fullName>
        <ecNumber evidence="3">2.8.2.-</ecNumber>
    </recommendedName>
</protein>
<gene>
    <name evidence="5" type="ORF">E1A91_D10G225700v1</name>
</gene>
<dbReference type="PANTHER" id="PTHR11783">
    <property type="entry name" value="SULFOTRANSFERASE SULT"/>
    <property type="match status" value="1"/>
</dbReference>
<dbReference type="AlphaFoldDB" id="A0A5D2TBB0"/>
<dbReference type="Pfam" id="PF00685">
    <property type="entry name" value="Sulfotransfer_1"/>
    <property type="match status" value="1"/>
</dbReference>
<name>A0A5D2TBB0_GOSMU</name>
<evidence type="ECO:0000259" key="4">
    <source>
        <dbReference type="Pfam" id="PF00685"/>
    </source>
</evidence>
<dbReference type="Proteomes" id="UP000323597">
    <property type="component" value="Chromosome D10"/>
</dbReference>
<dbReference type="InterPro" id="IPR000863">
    <property type="entry name" value="Sulfotransferase_dom"/>
</dbReference>
<dbReference type="Gene3D" id="3.40.50.300">
    <property type="entry name" value="P-loop containing nucleotide triphosphate hydrolases"/>
    <property type="match status" value="1"/>
</dbReference>